<dbReference type="AlphaFoldDB" id="A0A1G6Z3S7"/>
<dbReference type="RefSeq" id="WP_228772039.1">
    <property type="nucleotide sequence ID" value="NZ_FMZZ01000025.1"/>
</dbReference>
<reference evidence="3" key="1">
    <citation type="submission" date="2016-10" db="EMBL/GenBank/DDBJ databases">
        <authorList>
            <person name="Varghese N."/>
            <person name="Submissions S."/>
        </authorList>
    </citation>
    <scope>NUCLEOTIDE SEQUENCE [LARGE SCALE GENOMIC DNA]</scope>
    <source>
        <strain evidence="3">IBRC-M 10403</strain>
    </source>
</reference>
<sequence length="146" mass="16221">GRNPGKRKVRSGLPLKQMAEAVRAVQDQRGAEVLLRALTPRTPPPITQTIAAGAQAMLDELNNQPTINLGALTANTDQGEQPQAPGETPQESAGSGAEFDQYRFRYERKSGDRWGWEILAELIPRFNELTIRRVWVEWDGGEWQAG</sequence>
<organism evidence="2 3">
    <name type="scientific">Actinokineospora iranica</name>
    <dbReference type="NCBI Taxonomy" id="1271860"/>
    <lineage>
        <taxon>Bacteria</taxon>
        <taxon>Bacillati</taxon>
        <taxon>Actinomycetota</taxon>
        <taxon>Actinomycetes</taxon>
        <taxon>Pseudonocardiales</taxon>
        <taxon>Pseudonocardiaceae</taxon>
        <taxon>Actinokineospora</taxon>
    </lineage>
</organism>
<gene>
    <name evidence="2" type="ORF">SAMN05216174_12543</name>
</gene>
<evidence type="ECO:0000313" key="3">
    <source>
        <dbReference type="Proteomes" id="UP000199501"/>
    </source>
</evidence>
<dbReference type="Proteomes" id="UP000199501">
    <property type="component" value="Unassembled WGS sequence"/>
</dbReference>
<proteinExistence type="predicted"/>
<accession>A0A1G6Z3S7</accession>
<evidence type="ECO:0000256" key="1">
    <source>
        <dbReference type="SAM" id="MobiDB-lite"/>
    </source>
</evidence>
<dbReference type="EMBL" id="FMZZ01000025">
    <property type="protein sequence ID" value="SDD97290.1"/>
    <property type="molecule type" value="Genomic_DNA"/>
</dbReference>
<feature type="region of interest" description="Disordered" evidence="1">
    <location>
        <begin position="70"/>
        <end position="99"/>
    </location>
</feature>
<evidence type="ECO:0000313" key="2">
    <source>
        <dbReference type="EMBL" id="SDD97290.1"/>
    </source>
</evidence>
<feature type="non-terminal residue" evidence="2">
    <location>
        <position position="1"/>
    </location>
</feature>
<keyword evidence="3" id="KW-1185">Reference proteome</keyword>
<name>A0A1G6Z3S7_9PSEU</name>
<feature type="compositionally biased region" description="Polar residues" evidence="1">
    <location>
        <begin position="70"/>
        <end position="81"/>
    </location>
</feature>
<protein>
    <submittedName>
        <fullName evidence="2">Uncharacterized protein</fullName>
    </submittedName>
</protein>